<reference evidence="1 2" key="1">
    <citation type="submission" date="2021-04" db="EMBL/GenBank/DDBJ databases">
        <authorList>
            <person name="De Guttry C."/>
            <person name="Zahm M."/>
            <person name="Klopp C."/>
            <person name="Cabau C."/>
            <person name="Louis A."/>
            <person name="Berthelot C."/>
            <person name="Parey E."/>
            <person name="Roest Crollius H."/>
            <person name="Montfort J."/>
            <person name="Robinson-Rechavi M."/>
            <person name="Bucao C."/>
            <person name="Bouchez O."/>
            <person name="Gislard M."/>
            <person name="Lluch J."/>
            <person name="Milhes M."/>
            <person name="Lampietro C."/>
            <person name="Lopez Roques C."/>
            <person name="Donnadieu C."/>
            <person name="Braasch I."/>
            <person name="Desvignes T."/>
            <person name="Postlethwait J."/>
            <person name="Bobe J."/>
            <person name="Wedekind C."/>
            <person name="Guiguen Y."/>
        </authorList>
    </citation>
    <scope>NUCLEOTIDE SEQUENCE [LARGE SCALE GENOMIC DNA]</scope>
    <source>
        <strain evidence="1">Cs_M1</strain>
        <tissue evidence="1">Blood</tissue>
    </source>
</reference>
<gene>
    <name evidence="1" type="ORF">J4Q44_G00348430</name>
</gene>
<comment type="caution">
    <text evidence="1">The sequence shown here is derived from an EMBL/GenBank/DDBJ whole genome shotgun (WGS) entry which is preliminary data.</text>
</comment>
<evidence type="ECO:0000313" key="1">
    <source>
        <dbReference type="EMBL" id="KAK6294013.1"/>
    </source>
</evidence>
<dbReference type="EMBL" id="JAGTTL010000035">
    <property type="protein sequence ID" value="KAK6294013.1"/>
    <property type="molecule type" value="Genomic_DNA"/>
</dbReference>
<name>A0AAN8KN11_9TELE</name>
<proteinExistence type="predicted"/>
<keyword evidence="2" id="KW-1185">Reference proteome</keyword>
<sequence length="132" mass="14798">MVYRQRRMHIQTCLRLTSLLQALENLKQPEPLASPVSSVHDAVPLGLVGTPLVDGDEEALYCFVPMETVRLYPALVTPHNLLWLCDDLAVIECDSPLFRFIVSLLNLVPPHSGCFGVCHKLQLSVSHIQQRN</sequence>
<dbReference type="AlphaFoldDB" id="A0AAN8KN11"/>
<accession>A0AAN8KN11</accession>
<dbReference type="Proteomes" id="UP001356427">
    <property type="component" value="Unassembled WGS sequence"/>
</dbReference>
<protein>
    <submittedName>
        <fullName evidence="1">Uncharacterized protein</fullName>
    </submittedName>
</protein>
<organism evidence="1 2">
    <name type="scientific">Coregonus suidteri</name>
    <dbReference type="NCBI Taxonomy" id="861788"/>
    <lineage>
        <taxon>Eukaryota</taxon>
        <taxon>Metazoa</taxon>
        <taxon>Chordata</taxon>
        <taxon>Craniata</taxon>
        <taxon>Vertebrata</taxon>
        <taxon>Euteleostomi</taxon>
        <taxon>Actinopterygii</taxon>
        <taxon>Neopterygii</taxon>
        <taxon>Teleostei</taxon>
        <taxon>Protacanthopterygii</taxon>
        <taxon>Salmoniformes</taxon>
        <taxon>Salmonidae</taxon>
        <taxon>Coregoninae</taxon>
        <taxon>Coregonus</taxon>
    </lineage>
</organism>
<evidence type="ECO:0000313" key="2">
    <source>
        <dbReference type="Proteomes" id="UP001356427"/>
    </source>
</evidence>